<dbReference type="Pfam" id="PF13515">
    <property type="entry name" value="FUSC_2"/>
    <property type="match status" value="1"/>
</dbReference>
<evidence type="ECO:0000256" key="2">
    <source>
        <dbReference type="ARBA" id="ARBA00022692"/>
    </source>
</evidence>
<evidence type="ECO:0000259" key="5">
    <source>
        <dbReference type="Pfam" id="PF13515"/>
    </source>
</evidence>
<organism evidence="6 7">
    <name type="scientific">Glycomyces niveus</name>
    <dbReference type="NCBI Taxonomy" id="2820287"/>
    <lineage>
        <taxon>Bacteria</taxon>
        <taxon>Bacillati</taxon>
        <taxon>Actinomycetota</taxon>
        <taxon>Actinomycetes</taxon>
        <taxon>Glycomycetales</taxon>
        <taxon>Glycomycetaceae</taxon>
        <taxon>Glycomyces</taxon>
    </lineage>
</organism>
<sequence>MEPNAVSSGVRGDLRGAWRFARAAARRDTWARETALQALKAAVTAVLAWFIASQVLALPQPYLAPWAALIVVRPTVHWSALTGLRQMAAVAMGVAVAVAAVAVTPGRELALAVCVPVALLLSHWPRLDDQGLYVPFTALFMVAVDNVDEPYVLARLVETALGAGVGIGLNLLLVPPGRVRAVGTRLHRDAAATAGLLREVAAALRSGRDRTEDGDWSARAKALETRGADTAAALDRARNSLRLNPQSTADEYAVLDRCQAALEHHQRVGNAAKTLADLLDGRTRRAMHETALDPAYRRACAAALETAADAHERQVAHLLQHPCDDASPAPADASPLEALEARAHDGEAGPAVSELRATVLAAVRRLFHELAA</sequence>
<evidence type="ECO:0000256" key="3">
    <source>
        <dbReference type="ARBA" id="ARBA00022989"/>
    </source>
</evidence>
<keyword evidence="3" id="KW-1133">Transmembrane helix</keyword>
<evidence type="ECO:0000256" key="4">
    <source>
        <dbReference type="ARBA" id="ARBA00023136"/>
    </source>
</evidence>
<dbReference type="Proteomes" id="UP000681341">
    <property type="component" value="Unassembled WGS sequence"/>
</dbReference>
<evidence type="ECO:0000256" key="1">
    <source>
        <dbReference type="ARBA" id="ARBA00004141"/>
    </source>
</evidence>
<evidence type="ECO:0000313" key="6">
    <source>
        <dbReference type="EMBL" id="MBO3732983.1"/>
    </source>
</evidence>
<dbReference type="EMBL" id="JAGFNP010000004">
    <property type="protein sequence ID" value="MBO3732983.1"/>
    <property type="molecule type" value="Genomic_DNA"/>
</dbReference>
<gene>
    <name evidence="6" type="ORF">J5V16_09125</name>
</gene>
<accession>A0ABS3U2I4</accession>
<comment type="subcellular location">
    <subcellularLocation>
        <location evidence="1">Membrane</location>
        <topology evidence="1">Multi-pass membrane protein</topology>
    </subcellularLocation>
</comment>
<proteinExistence type="predicted"/>
<keyword evidence="7" id="KW-1185">Reference proteome</keyword>
<keyword evidence="4" id="KW-0472">Membrane</keyword>
<keyword evidence="2" id="KW-0812">Transmembrane</keyword>
<comment type="caution">
    <text evidence="6">The sequence shown here is derived from an EMBL/GenBank/DDBJ whole genome shotgun (WGS) entry which is preliminary data.</text>
</comment>
<protein>
    <submittedName>
        <fullName evidence="6">FUSC family protein</fullName>
    </submittedName>
</protein>
<name>A0ABS3U2I4_9ACTN</name>
<feature type="domain" description="Integral membrane bound transporter" evidence="5">
    <location>
        <begin position="47"/>
        <end position="167"/>
    </location>
</feature>
<reference evidence="6 7" key="1">
    <citation type="submission" date="2021-03" db="EMBL/GenBank/DDBJ databases">
        <title>Glycomyces sp. nov., a novel actinomycete isolated from soil.</title>
        <authorList>
            <person name="Yang X."/>
            <person name="Xu X."/>
        </authorList>
    </citation>
    <scope>NUCLEOTIDE SEQUENCE [LARGE SCALE GENOMIC DNA]</scope>
    <source>
        <strain evidence="6 7">NEAU-S30</strain>
    </source>
</reference>
<dbReference type="InterPro" id="IPR049453">
    <property type="entry name" value="Memb_transporter_dom"/>
</dbReference>
<evidence type="ECO:0000313" key="7">
    <source>
        <dbReference type="Proteomes" id="UP000681341"/>
    </source>
</evidence>
<dbReference type="RefSeq" id="WP_208495793.1">
    <property type="nucleotide sequence ID" value="NZ_JAGFNP010000004.1"/>
</dbReference>